<proteinExistence type="predicted"/>
<evidence type="ECO:0000313" key="4">
    <source>
        <dbReference type="EMBL" id="QQO07963.1"/>
    </source>
</evidence>
<accession>A0A7T7XKP4</accession>
<dbReference type="InterPro" id="IPR019196">
    <property type="entry name" value="ABC_transp_unknown"/>
</dbReference>
<dbReference type="RefSeq" id="WP_215625269.1">
    <property type="nucleotide sequence ID" value="NZ_CP067089.2"/>
</dbReference>
<dbReference type="AlphaFoldDB" id="A0A7T7XKP4"/>
<organism evidence="4 5">
    <name type="scientific">Breznakiella homolactica</name>
    <dbReference type="NCBI Taxonomy" id="2798577"/>
    <lineage>
        <taxon>Bacteria</taxon>
        <taxon>Pseudomonadati</taxon>
        <taxon>Spirochaetota</taxon>
        <taxon>Spirochaetia</taxon>
        <taxon>Spirochaetales</taxon>
        <taxon>Breznakiellaceae</taxon>
        <taxon>Breznakiella</taxon>
    </lineage>
</organism>
<keyword evidence="1" id="KW-0472">Membrane</keyword>
<keyword evidence="1" id="KW-1133">Transmembrane helix</keyword>
<feature type="domain" description="ABC-type uncharacterised transport system" evidence="2">
    <location>
        <begin position="171"/>
        <end position="460"/>
    </location>
</feature>
<dbReference type="EMBL" id="CP067089">
    <property type="protein sequence ID" value="QQO07963.1"/>
    <property type="molecule type" value="Genomic_DNA"/>
</dbReference>
<gene>
    <name evidence="4" type="ORF">JFL75_13555</name>
</gene>
<dbReference type="Pfam" id="PF09822">
    <property type="entry name" value="ABC_transp_aux"/>
    <property type="match status" value="1"/>
</dbReference>
<evidence type="ECO:0000313" key="5">
    <source>
        <dbReference type="Proteomes" id="UP000595917"/>
    </source>
</evidence>
<dbReference type="KEGG" id="bhc:JFL75_13555"/>
<feature type="domain" description="DUF7088" evidence="3">
    <location>
        <begin position="35"/>
        <end position="136"/>
    </location>
</feature>
<keyword evidence="1" id="KW-0812">Transmembrane</keyword>
<keyword evidence="5" id="KW-1185">Reference proteome</keyword>
<reference evidence="4" key="1">
    <citation type="submission" date="2021-01" db="EMBL/GenBank/DDBJ databases">
        <title>Description of Breznakiella homolactica.</title>
        <authorList>
            <person name="Song Y."/>
            <person name="Brune A."/>
        </authorList>
    </citation>
    <scope>NUCLEOTIDE SEQUENCE</scope>
    <source>
        <strain evidence="4">RmG30</strain>
    </source>
</reference>
<dbReference type="Pfam" id="PF23357">
    <property type="entry name" value="DUF7088"/>
    <property type="match status" value="1"/>
</dbReference>
<name>A0A7T7XKP4_9SPIR</name>
<dbReference type="Proteomes" id="UP000595917">
    <property type="component" value="Chromosome"/>
</dbReference>
<protein>
    <submittedName>
        <fullName evidence="4">GldG family protein</fullName>
    </submittedName>
</protein>
<evidence type="ECO:0000259" key="2">
    <source>
        <dbReference type="Pfam" id="PF09822"/>
    </source>
</evidence>
<feature type="transmembrane region" description="Helical" evidence="1">
    <location>
        <begin position="496"/>
        <end position="518"/>
    </location>
</feature>
<evidence type="ECO:0000259" key="3">
    <source>
        <dbReference type="Pfam" id="PF23357"/>
    </source>
</evidence>
<dbReference type="InterPro" id="IPR055396">
    <property type="entry name" value="DUF7088"/>
</dbReference>
<sequence length="534" mass="59910">MNKRQAMVLSILSVAAIVLGLLLSRRLWFRLDLTKNKAYTIAEVSRNLHREIEDQVRITYFLSDRLAKIHPVPGEIEDLLREYSAYSRGKIQVTVRDPAKAGLTATVEQLGILPQQIQSIEQDQASVSTVYSGVLIEYLDQAEVLPFVFSLDTLEYDLSSRIRHMVRGTQRELGVIAAESDKNWGGDYAYLNQALVQSGYRVRLLTPGDEIPDTLPLIIVLGGAEELDEWDLYRIDRYIQGGGKALFALETITVDSRNNLQPRVLMDQGLLAMVSYYGATVRPELVLDQSSLTIPFQSMGSYNTMQVRLVRYPHWISVLPQNGSKDHPITAGFAGVDLFWANPISLNPPESVDAEILFTTTPDAWRMTRDFETNPDAEYLFFREQPDTTGTEILAAALSGTMPSWFEGVPKPVREGSSETLPDMPRSARESRIVVVGDSDLATTLIQYTRSNRNLNFLLQAVDWLGNDDDIIGIRNREPQAGRLDSISDPVERGRVMLFSQILNVVIIPLGVIALGTIRFAKRKSRIKEKEPTP</sequence>
<evidence type="ECO:0000256" key="1">
    <source>
        <dbReference type="SAM" id="Phobius"/>
    </source>
</evidence>